<name>A0A6C0IDX7_9ZZZZ</name>
<accession>A0A6C0IDX7</accession>
<sequence>MDFKKKGSYPSLKEGYSGGSAMSIYGALKGLTRRFDKNVECWCIQASHPSVKLPKEGAFYPMQLCSSCVAAPMKN</sequence>
<proteinExistence type="predicted"/>
<protein>
    <submittedName>
        <fullName evidence="1">Uncharacterized protein</fullName>
    </submittedName>
</protein>
<dbReference type="AlphaFoldDB" id="A0A6C0IDX7"/>
<reference evidence="1" key="1">
    <citation type="journal article" date="2020" name="Nature">
        <title>Giant virus diversity and host interactions through global metagenomics.</title>
        <authorList>
            <person name="Schulz F."/>
            <person name="Roux S."/>
            <person name="Paez-Espino D."/>
            <person name="Jungbluth S."/>
            <person name="Walsh D.A."/>
            <person name="Denef V.J."/>
            <person name="McMahon K.D."/>
            <person name="Konstantinidis K.T."/>
            <person name="Eloe-Fadrosh E.A."/>
            <person name="Kyrpides N.C."/>
            <person name="Woyke T."/>
        </authorList>
    </citation>
    <scope>NUCLEOTIDE SEQUENCE</scope>
    <source>
        <strain evidence="1">GVMAG-M-3300023184-71</strain>
    </source>
</reference>
<evidence type="ECO:0000313" key="1">
    <source>
        <dbReference type="EMBL" id="QHT90645.1"/>
    </source>
</evidence>
<dbReference type="EMBL" id="MN740156">
    <property type="protein sequence ID" value="QHT90645.1"/>
    <property type="molecule type" value="Genomic_DNA"/>
</dbReference>
<organism evidence="1">
    <name type="scientific">viral metagenome</name>
    <dbReference type="NCBI Taxonomy" id="1070528"/>
    <lineage>
        <taxon>unclassified sequences</taxon>
        <taxon>metagenomes</taxon>
        <taxon>organismal metagenomes</taxon>
    </lineage>
</organism>